<dbReference type="GO" id="GO:0033194">
    <property type="term" value="P:response to hydroperoxide"/>
    <property type="evidence" value="ECO:0007669"/>
    <property type="project" value="TreeGrafter"/>
</dbReference>
<dbReference type="GO" id="GO:0005829">
    <property type="term" value="C:cytosol"/>
    <property type="evidence" value="ECO:0007669"/>
    <property type="project" value="TreeGrafter"/>
</dbReference>
<dbReference type="NCBIfam" id="NF002546">
    <property type="entry name" value="PRK02101.2-4"/>
    <property type="match status" value="1"/>
</dbReference>
<sequence length="258" mass="26971">MFILLPPSETKASGGTGPALDIEGLSFPELTGIRRRNIRDLSALDPDDALQVLGISEKLRGEAEANTRLLEAPTTPAILRYTGVLYDALDVSTLAPSARARLGVGSALFGLLSADDPVPHYRLSAGTKLPWADGAAGATGSAARVPTMKARWGSAVTDALTRVPGTVVDLRSGGYQQLGRVPGAVTVRVESVREDGSRKVVSHFNKHYKGLLARELASADTDLPTPGDVAGVAAIARRAGLTVEVNDTVAKDDLTLVV</sequence>
<keyword evidence="2" id="KW-1185">Reference proteome</keyword>
<dbReference type="EMBL" id="JALIEA010000017">
    <property type="protein sequence ID" value="MCJ7859508.1"/>
    <property type="molecule type" value="Genomic_DNA"/>
</dbReference>
<name>A0A9X1WJT2_9CORY</name>
<accession>A0A9X1WJT2</accession>
<dbReference type="PANTHER" id="PTHR30283:SF4">
    <property type="entry name" value="PEROXIDE STRESS RESISTANCE PROTEIN YAAA"/>
    <property type="match status" value="1"/>
</dbReference>
<dbReference type="InterPro" id="IPR005583">
    <property type="entry name" value="YaaA"/>
</dbReference>
<dbReference type="RefSeq" id="WP_244805233.1">
    <property type="nucleotide sequence ID" value="NZ_JALIEA010000017.1"/>
</dbReference>
<proteinExistence type="predicted"/>
<gene>
    <name evidence="1" type="primary">yaaA</name>
    <name evidence="1" type="ORF">MUN33_12425</name>
</gene>
<evidence type="ECO:0000313" key="1">
    <source>
        <dbReference type="EMBL" id="MCJ7859508.1"/>
    </source>
</evidence>
<comment type="caution">
    <text evidence="1">The sequence shown here is derived from an EMBL/GenBank/DDBJ whole genome shotgun (WGS) entry which is preliminary data.</text>
</comment>
<protein>
    <submittedName>
        <fullName evidence="1">Peroxide stress protein YaaA</fullName>
    </submittedName>
</protein>
<dbReference type="AlphaFoldDB" id="A0A9X1WJT2"/>
<dbReference type="Proteomes" id="UP001139207">
    <property type="component" value="Unassembled WGS sequence"/>
</dbReference>
<organism evidence="1 2">
    <name type="scientific">Corynebacterium kalidii</name>
    <dbReference type="NCBI Taxonomy" id="2931982"/>
    <lineage>
        <taxon>Bacteria</taxon>
        <taxon>Bacillati</taxon>
        <taxon>Actinomycetota</taxon>
        <taxon>Actinomycetes</taxon>
        <taxon>Mycobacteriales</taxon>
        <taxon>Corynebacteriaceae</taxon>
        <taxon>Corynebacterium</taxon>
    </lineage>
</organism>
<reference evidence="1" key="1">
    <citation type="submission" date="2022-04" db="EMBL/GenBank/DDBJ databases">
        <title>Corynebacterium kalidii LD5P10.</title>
        <authorList>
            <person name="Sun J.Q."/>
        </authorList>
    </citation>
    <scope>NUCLEOTIDE SEQUENCE</scope>
    <source>
        <strain evidence="1">LD5P10</strain>
    </source>
</reference>
<dbReference type="Pfam" id="PF03883">
    <property type="entry name" value="H2O2_YaaD"/>
    <property type="match status" value="1"/>
</dbReference>
<dbReference type="PANTHER" id="PTHR30283">
    <property type="entry name" value="PEROXIDE STRESS RESPONSE PROTEIN YAAA"/>
    <property type="match status" value="1"/>
</dbReference>
<evidence type="ECO:0000313" key="2">
    <source>
        <dbReference type="Proteomes" id="UP001139207"/>
    </source>
</evidence>